<protein>
    <submittedName>
        <fullName evidence="2">Dehydratase</fullName>
    </submittedName>
</protein>
<dbReference type="Gene3D" id="3.10.129.10">
    <property type="entry name" value="Hotdog Thioesterase"/>
    <property type="match status" value="1"/>
</dbReference>
<dbReference type="AlphaFoldDB" id="H8N135"/>
<evidence type="ECO:0000313" key="2">
    <source>
        <dbReference type="EMBL" id="AFE07201.1"/>
    </source>
</evidence>
<dbReference type="Proteomes" id="UP000007587">
    <property type="component" value="Chromosome"/>
</dbReference>
<dbReference type="eggNOG" id="COG2030">
    <property type="taxonomic scope" value="Bacteria"/>
</dbReference>
<dbReference type="STRING" id="1144275.COCOR_06891"/>
<dbReference type="InParanoid" id="H8N135"/>
<name>H8N135_CORCM</name>
<dbReference type="RefSeq" id="WP_014399676.1">
    <property type="nucleotide sequence ID" value="NC_017030.1"/>
</dbReference>
<dbReference type="HOGENOM" id="CLU_1515412_0_0_7"/>
<feature type="domain" description="FAS1-like dehydratase" evidence="1">
    <location>
        <begin position="27"/>
        <end position="158"/>
    </location>
</feature>
<dbReference type="InterPro" id="IPR029069">
    <property type="entry name" value="HotDog_dom_sf"/>
</dbReference>
<gene>
    <name evidence="2" type="ordered locus">COCOR_06891</name>
</gene>
<sequence length="177" mass="19294">MMGGEPARRGPSSAAGEQTLPEDLRACIGLTSLPWRYEVTAMGIRAFARAAGYQDLVYYDEDAAHARGFRTLPAPPGYLGTPVFIPGASDETFSEPSFGQPSIPHGLERVLDLGTETEHLLPLFAGDTLMGTTRILDIRSDREGARVTVTRELRLVDGTGWVAALQRRVTRYSRSLS</sequence>
<reference evidence="2 3" key="1">
    <citation type="journal article" date="2012" name="J. Bacteriol.">
        <title>Complete Genome Sequence of the Fruiting Myxobacterium Corallococcus coralloides DSM 2259.</title>
        <authorList>
            <person name="Huntley S."/>
            <person name="Zhang Y."/>
            <person name="Treuner-Lange A."/>
            <person name="Kneip S."/>
            <person name="Sensen C.W."/>
            <person name="Sogaard-Andersen L."/>
        </authorList>
    </citation>
    <scope>NUCLEOTIDE SEQUENCE [LARGE SCALE GENOMIC DNA]</scope>
    <source>
        <strain evidence="3">ATCC 25202 / DSM 2259 / NBRC 100086 / M2</strain>
    </source>
</reference>
<keyword evidence="3" id="KW-1185">Reference proteome</keyword>
<accession>H8N135</accession>
<dbReference type="Pfam" id="PF13452">
    <property type="entry name" value="FAS1_DH_region"/>
    <property type="match status" value="1"/>
</dbReference>
<evidence type="ECO:0000259" key="1">
    <source>
        <dbReference type="Pfam" id="PF13452"/>
    </source>
</evidence>
<dbReference type="EMBL" id="CP003389">
    <property type="protein sequence ID" value="AFE07201.1"/>
    <property type="molecule type" value="Genomic_DNA"/>
</dbReference>
<evidence type="ECO:0000313" key="3">
    <source>
        <dbReference type="Proteomes" id="UP000007587"/>
    </source>
</evidence>
<organism evidence="2 3">
    <name type="scientific">Corallococcus coralloides (strain ATCC 25202 / DSM 2259 / NBRC 100086 / M2)</name>
    <name type="common">Myxococcus coralloides</name>
    <dbReference type="NCBI Taxonomy" id="1144275"/>
    <lineage>
        <taxon>Bacteria</taxon>
        <taxon>Pseudomonadati</taxon>
        <taxon>Myxococcota</taxon>
        <taxon>Myxococcia</taxon>
        <taxon>Myxococcales</taxon>
        <taxon>Cystobacterineae</taxon>
        <taxon>Myxococcaceae</taxon>
        <taxon>Corallococcus</taxon>
    </lineage>
</organism>
<dbReference type="KEGG" id="ccx:COCOR_06891"/>
<dbReference type="InterPro" id="IPR039569">
    <property type="entry name" value="FAS1-like_DH_region"/>
</dbReference>
<proteinExistence type="predicted"/>
<dbReference type="SUPFAM" id="SSF54637">
    <property type="entry name" value="Thioesterase/thiol ester dehydrase-isomerase"/>
    <property type="match status" value="1"/>
</dbReference>
<dbReference type="OrthoDB" id="5522043at2"/>
<dbReference type="CDD" id="cd03441">
    <property type="entry name" value="R_hydratase_like"/>
    <property type="match status" value="1"/>
</dbReference>
<reference evidence="3" key="2">
    <citation type="submission" date="2012-03" db="EMBL/GenBank/DDBJ databases">
        <title>Genome sequence of the fruiting myxobacterium Corallococcus coralloides DSM 2259.</title>
        <authorList>
            <person name="Huntley S."/>
            <person name="Zhang Y."/>
            <person name="Treuner-Lange A."/>
            <person name="Sensen C.W."/>
            <person name="Sogaard-Andersen L."/>
        </authorList>
    </citation>
    <scope>NUCLEOTIDE SEQUENCE [LARGE SCALE GENOMIC DNA]</scope>
    <source>
        <strain evidence="3">ATCC 25202 / DSM 2259 / NBRC 100086 / M2</strain>
    </source>
</reference>